<protein>
    <submittedName>
        <fullName evidence="2">Spermidine synthase</fullName>
    </submittedName>
</protein>
<dbReference type="Pfam" id="PF01564">
    <property type="entry name" value="Spermine_synth"/>
    <property type="match status" value="1"/>
</dbReference>
<name>A0A8J7CKU0_9BACT</name>
<dbReference type="PANTHER" id="PTHR43317">
    <property type="entry name" value="THERMOSPERMINE SYNTHASE ACAULIS5"/>
    <property type="match status" value="1"/>
</dbReference>
<organism evidence="2 3">
    <name type="scientific">Candidatus Polarisedimenticola svalbardensis</name>
    <dbReference type="NCBI Taxonomy" id="2886004"/>
    <lineage>
        <taxon>Bacteria</taxon>
        <taxon>Pseudomonadati</taxon>
        <taxon>Acidobacteriota</taxon>
        <taxon>Candidatus Polarisedimenticolia</taxon>
        <taxon>Candidatus Polarisedimenticolales</taxon>
        <taxon>Candidatus Polarisedimenticolaceae</taxon>
        <taxon>Candidatus Polarisedimenticola</taxon>
    </lineage>
</organism>
<dbReference type="Gene3D" id="3.40.50.150">
    <property type="entry name" value="Vaccinia Virus protein VP39"/>
    <property type="match status" value="1"/>
</dbReference>
<reference evidence="2 3" key="1">
    <citation type="submission" date="2020-08" db="EMBL/GenBank/DDBJ databases">
        <title>Acidobacteriota in marine sediments use diverse sulfur dissimilation pathways.</title>
        <authorList>
            <person name="Wasmund K."/>
        </authorList>
    </citation>
    <scope>NUCLEOTIDE SEQUENCE [LARGE SCALE GENOMIC DNA]</scope>
    <source>
        <strain evidence="2">MAG AM4</strain>
    </source>
</reference>
<evidence type="ECO:0000313" key="3">
    <source>
        <dbReference type="Proteomes" id="UP000648239"/>
    </source>
</evidence>
<dbReference type="Proteomes" id="UP000648239">
    <property type="component" value="Unassembled WGS sequence"/>
</dbReference>
<accession>A0A8J7CKU0</accession>
<dbReference type="SUPFAM" id="SSF53335">
    <property type="entry name" value="S-adenosyl-L-methionine-dependent methyltransferases"/>
    <property type="match status" value="1"/>
</dbReference>
<evidence type="ECO:0000256" key="1">
    <source>
        <dbReference type="ARBA" id="ARBA00023115"/>
    </source>
</evidence>
<dbReference type="InterPro" id="IPR029063">
    <property type="entry name" value="SAM-dependent_MTases_sf"/>
</dbReference>
<comment type="caution">
    <text evidence="2">The sequence shown here is derived from an EMBL/GenBank/DDBJ whole genome shotgun (WGS) entry which is preliminary data.</text>
</comment>
<evidence type="ECO:0000313" key="2">
    <source>
        <dbReference type="EMBL" id="MBD3867588.1"/>
    </source>
</evidence>
<dbReference type="AlphaFoldDB" id="A0A8J7CKU0"/>
<keyword evidence="1" id="KW-0620">Polyamine biosynthesis</keyword>
<dbReference type="EMBL" id="JACXWD010000012">
    <property type="protein sequence ID" value="MBD3867588.1"/>
    <property type="molecule type" value="Genomic_DNA"/>
</dbReference>
<dbReference type="PANTHER" id="PTHR43317:SF3">
    <property type="entry name" value="BLR2883 PROTEIN"/>
    <property type="match status" value="1"/>
</dbReference>
<proteinExistence type="predicted"/>
<sequence length="221" mass="24240">MKKSELLASTITPDGMRMTLTLHDGDYYIEVDGQGLMSTRAPGSEKTLADIAARELKGNRSPRVLIGGLGLGFTLGAALDALPQDASVVVVEYFETIVDWNRKYGFESAKDRLADPRVGVVVTDVVGYLRRVKQPFDAILLDVDNGPEAWTLASNEGLYDLPGLRRIQRALNPGGLLAVWSSESSLVFEKRLSEVGFRAGSESVRSRENKGERHTIFLGWV</sequence>
<gene>
    <name evidence="2" type="ORF">IFK94_05635</name>
</gene>
<dbReference type="GO" id="GO:0006596">
    <property type="term" value="P:polyamine biosynthetic process"/>
    <property type="evidence" value="ECO:0007669"/>
    <property type="project" value="UniProtKB-KW"/>
</dbReference>